<evidence type="ECO:0000313" key="3">
    <source>
        <dbReference type="Proteomes" id="UP000002664"/>
    </source>
</evidence>
<accession>F0NF42</accession>
<name>F0NF42_SACI5</name>
<dbReference type="HOGENOM" id="CLU_3094287_0_0_2"/>
<evidence type="ECO:0000313" key="2">
    <source>
        <dbReference type="EMBL" id="ADX85322.1"/>
    </source>
</evidence>
<keyword evidence="1" id="KW-0472">Membrane</keyword>
<dbReference type="EMBL" id="CP002425">
    <property type="protein sequence ID" value="ADX85322.1"/>
    <property type="molecule type" value="Genomic_DNA"/>
</dbReference>
<dbReference type="RefSeq" id="WP_014512649.1">
    <property type="nucleotide sequence ID" value="NC_017276.1"/>
</dbReference>
<protein>
    <submittedName>
        <fullName evidence="2">Uncharacterized protein</fullName>
    </submittedName>
</protein>
<keyword evidence="1" id="KW-1133">Transmembrane helix</keyword>
<feature type="transmembrane region" description="Helical" evidence="1">
    <location>
        <begin position="6"/>
        <end position="32"/>
    </location>
</feature>
<proteinExistence type="predicted"/>
<dbReference type="STRING" id="930945.SiRe_1255"/>
<dbReference type="Proteomes" id="UP000002664">
    <property type="component" value="Chromosome"/>
</dbReference>
<dbReference type="AlphaFoldDB" id="F0NF42"/>
<organism evidence="2 3">
    <name type="scientific">Saccharolobus islandicus (strain REY15A)</name>
    <name type="common">Sulfolobus islandicus</name>
    <dbReference type="NCBI Taxonomy" id="930945"/>
    <lineage>
        <taxon>Archaea</taxon>
        <taxon>Thermoproteota</taxon>
        <taxon>Thermoprotei</taxon>
        <taxon>Sulfolobales</taxon>
        <taxon>Sulfolobaceae</taxon>
        <taxon>Saccharolobus</taxon>
    </lineage>
</organism>
<keyword evidence="1" id="KW-0812">Transmembrane</keyword>
<gene>
    <name evidence="2" type="ordered locus">SiRe_1255</name>
</gene>
<sequence length="51" mass="5265">MAVGTAAGISLSSILSTIGGIIGAIGASLDIAQQQCEMISLKEYYKYKIEG</sequence>
<keyword evidence="3" id="KW-1185">Reference proteome</keyword>
<dbReference type="KEGG" id="sir:SiRe_1255"/>
<evidence type="ECO:0000256" key="1">
    <source>
        <dbReference type="SAM" id="Phobius"/>
    </source>
</evidence>
<dbReference type="GeneID" id="58788928"/>
<reference evidence="2 3" key="1">
    <citation type="journal article" date="2011" name="J. Bacteriol.">
        <title>Genome analyses of icelandic strains of Sulfolobus islandicus, model organisms for genetic and virus-host interaction studies.</title>
        <authorList>
            <person name="Guo L."/>
            <person name="Brugger K."/>
            <person name="Liu C."/>
            <person name="Shah S.A."/>
            <person name="Zheng H."/>
            <person name="Zhu Y."/>
            <person name="Wang S."/>
            <person name="Lillestol R.K."/>
            <person name="Chen L."/>
            <person name="Frank J."/>
            <person name="Prangishvili D."/>
            <person name="Paulin L."/>
            <person name="She Q."/>
            <person name="Huang L."/>
            <person name="Garrett R.A."/>
        </authorList>
    </citation>
    <scope>NUCLEOTIDE SEQUENCE [LARGE SCALE GENOMIC DNA]</scope>
    <source>
        <strain evidence="2 3">REY15A</strain>
    </source>
</reference>